<keyword evidence="12" id="KW-1185">Reference proteome</keyword>
<proteinExistence type="inferred from homology"/>
<evidence type="ECO:0000256" key="3">
    <source>
        <dbReference type="ARBA" id="ARBA00022741"/>
    </source>
</evidence>
<dbReference type="KEGG" id="fra:Francci3_3368"/>
<evidence type="ECO:0000256" key="5">
    <source>
        <dbReference type="ARBA" id="ARBA00022840"/>
    </source>
</evidence>
<evidence type="ECO:0000256" key="4">
    <source>
        <dbReference type="ARBA" id="ARBA00022777"/>
    </source>
</evidence>
<dbReference type="PIRSF" id="PIRSF000706">
    <property type="entry name" value="Kanamycin_kin"/>
    <property type="match status" value="1"/>
</dbReference>
<dbReference type="GO" id="GO:0046872">
    <property type="term" value="F:metal ion binding"/>
    <property type="evidence" value="ECO:0007669"/>
    <property type="project" value="UniProtKB-KW"/>
</dbReference>
<evidence type="ECO:0000256" key="2">
    <source>
        <dbReference type="ARBA" id="ARBA00022679"/>
    </source>
</evidence>
<evidence type="ECO:0000313" key="11">
    <source>
        <dbReference type="EMBL" id="ABD12723.1"/>
    </source>
</evidence>
<dbReference type="Gene3D" id="3.90.1200.10">
    <property type="match status" value="1"/>
</dbReference>
<protein>
    <submittedName>
        <fullName evidence="11">Aminoglycoside phosphotransferase</fullName>
    </submittedName>
</protein>
<dbReference type="Proteomes" id="UP000001937">
    <property type="component" value="Chromosome"/>
</dbReference>
<dbReference type="STRING" id="106370.Francci3_3368"/>
<feature type="active site" description="Proton acceptor" evidence="8">
    <location>
        <position position="188"/>
    </location>
</feature>
<evidence type="ECO:0000256" key="1">
    <source>
        <dbReference type="ARBA" id="ARBA00006219"/>
    </source>
</evidence>
<dbReference type="GO" id="GO:0016301">
    <property type="term" value="F:kinase activity"/>
    <property type="evidence" value="ECO:0007669"/>
    <property type="project" value="UniProtKB-KW"/>
</dbReference>
<dbReference type="CDD" id="cd05150">
    <property type="entry name" value="APH"/>
    <property type="match status" value="1"/>
</dbReference>
<keyword evidence="3 7" id="KW-0547">Nucleotide-binding</keyword>
<dbReference type="Gene3D" id="3.30.200.20">
    <property type="entry name" value="Phosphorylase Kinase, domain 1"/>
    <property type="match status" value="1"/>
</dbReference>
<keyword evidence="5 7" id="KW-0067">ATP-binding</keyword>
<evidence type="ECO:0000256" key="9">
    <source>
        <dbReference type="PIRSR" id="PIRSR000706-2"/>
    </source>
</evidence>
<keyword evidence="9" id="KW-0479">Metal-binding</keyword>
<dbReference type="GO" id="GO:0005524">
    <property type="term" value="F:ATP binding"/>
    <property type="evidence" value="ECO:0007669"/>
    <property type="project" value="UniProtKB-KW"/>
</dbReference>
<evidence type="ECO:0000256" key="8">
    <source>
        <dbReference type="PIRSR" id="PIRSR000706-1"/>
    </source>
</evidence>
<accession>Q2J7L9</accession>
<dbReference type="EMBL" id="CP000249">
    <property type="protein sequence ID" value="ABD12723.1"/>
    <property type="molecule type" value="Genomic_DNA"/>
</dbReference>
<sequence length="268" mass="29639">MVEAPSRPVAAPGPGPDRAWAHVVTRSYGTRVYRLDGHYLKSAPRRGREDHRFQAEAEAERLSWLARQGIPVPEVVDVGADETHMWLVTREVPGVPAAGPWPADRLDRVIDAVAELVLALHGLPAARCPFDRTLRITLPAARHAVRTGTVDLADLEPRHRGWSAQDLQRELDATPAPEQEQLVVCHGDLCLDNVLLDPDTLAPTALLDVGRCGVADVWLDLAVAVRNIGEECTRWGYGPGHAARLLARCGRQPDPVREHYYRLLDEFI</sequence>
<gene>
    <name evidence="11" type="ordered locus">Francci3_3368</name>
</gene>
<dbReference type="RefSeq" id="WP_011437749.1">
    <property type="nucleotide sequence ID" value="NC_007777.1"/>
</dbReference>
<keyword evidence="4 7" id="KW-0418">Kinase</keyword>
<dbReference type="InterPro" id="IPR011009">
    <property type="entry name" value="Kinase-like_dom_sf"/>
</dbReference>
<dbReference type="PhylomeDB" id="Q2J7L9"/>
<dbReference type="InterPro" id="IPR051678">
    <property type="entry name" value="AGP_Transferase"/>
</dbReference>
<evidence type="ECO:0000313" key="12">
    <source>
        <dbReference type="Proteomes" id="UP000001937"/>
    </source>
</evidence>
<evidence type="ECO:0000259" key="10">
    <source>
        <dbReference type="Pfam" id="PF01636"/>
    </source>
</evidence>
<keyword evidence="9" id="KW-0460">Magnesium</keyword>
<dbReference type="eggNOG" id="COG3231">
    <property type="taxonomic scope" value="Bacteria"/>
</dbReference>
<dbReference type="NCBIfam" id="NF033068">
    <property type="entry name" value="APH_3p"/>
    <property type="match status" value="1"/>
</dbReference>
<dbReference type="AlphaFoldDB" id="Q2J7L9"/>
<dbReference type="GO" id="GO:0046677">
    <property type="term" value="P:response to antibiotic"/>
    <property type="evidence" value="ECO:0007669"/>
    <property type="project" value="UniProtKB-KW"/>
</dbReference>
<keyword evidence="6 7" id="KW-0046">Antibiotic resistance</keyword>
<feature type="binding site" evidence="9">
    <location>
        <position position="193"/>
    </location>
    <ligand>
        <name>Mg(2+)</name>
        <dbReference type="ChEBI" id="CHEBI:18420"/>
    </ligand>
</feature>
<dbReference type="PANTHER" id="PTHR21310:SF41">
    <property type="entry name" value="3'-PHOSPHOTRANSFERASE, PUTATIVE-RELATED"/>
    <property type="match status" value="1"/>
</dbReference>
<dbReference type="GO" id="GO:0016773">
    <property type="term" value="F:phosphotransferase activity, alcohol group as acceptor"/>
    <property type="evidence" value="ECO:0007669"/>
    <property type="project" value="InterPro"/>
</dbReference>
<evidence type="ECO:0000256" key="7">
    <source>
        <dbReference type="PIRNR" id="PIRNR000706"/>
    </source>
</evidence>
<dbReference type="SUPFAM" id="SSF56112">
    <property type="entry name" value="Protein kinase-like (PK-like)"/>
    <property type="match status" value="1"/>
</dbReference>
<feature type="binding site" evidence="9">
    <location>
        <position position="208"/>
    </location>
    <ligand>
        <name>Mg(2+)</name>
        <dbReference type="ChEBI" id="CHEBI:18420"/>
    </ligand>
</feature>
<reference evidence="11 12" key="1">
    <citation type="journal article" date="2007" name="Genome Res.">
        <title>Genome characteristics of facultatively symbiotic Frankia sp. strains reflect host range and host plant biogeography.</title>
        <authorList>
            <person name="Normand P."/>
            <person name="Lapierre P."/>
            <person name="Tisa L.S."/>
            <person name="Gogarten J.P."/>
            <person name="Alloisio N."/>
            <person name="Bagnarol E."/>
            <person name="Bassi C.A."/>
            <person name="Berry A.M."/>
            <person name="Bickhart D.M."/>
            <person name="Choisne N."/>
            <person name="Couloux A."/>
            <person name="Cournoyer B."/>
            <person name="Cruveiller S."/>
            <person name="Daubin V."/>
            <person name="Demange N."/>
            <person name="Francino M.P."/>
            <person name="Goltsman E."/>
            <person name="Huang Y."/>
            <person name="Kopp O.R."/>
            <person name="Labarre L."/>
            <person name="Lapidus A."/>
            <person name="Lavire C."/>
            <person name="Marechal J."/>
            <person name="Martinez M."/>
            <person name="Mastronunzio J.E."/>
            <person name="Mullin B.C."/>
            <person name="Niemann J."/>
            <person name="Pujic P."/>
            <person name="Rawnsley T."/>
            <person name="Rouy Z."/>
            <person name="Schenowitz C."/>
            <person name="Sellstedt A."/>
            <person name="Tavares F."/>
            <person name="Tomkins J.P."/>
            <person name="Vallenet D."/>
            <person name="Valverde C."/>
            <person name="Wall L.G."/>
            <person name="Wang Y."/>
            <person name="Medigue C."/>
            <person name="Benson D.R."/>
        </authorList>
    </citation>
    <scope>NUCLEOTIDE SEQUENCE [LARGE SCALE GENOMIC DNA]</scope>
    <source>
        <strain evidence="12">DSM 45818 / CECT 9043 / CcI3</strain>
    </source>
</reference>
<evidence type="ECO:0000256" key="6">
    <source>
        <dbReference type="ARBA" id="ARBA00023251"/>
    </source>
</evidence>
<name>Q2J7L9_FRACC</name>
<keyword evidence="2 7" id="KW-0808">Transferase</keyword>
<organism evidence="11 12">
    <name type="scientific">Frankia casuarinae (strain DSM 45818 / CECT 9043 / HFP020203 / CcI3)</name>
    <dbReference type="NCBI Taxonomy" id="106370"/>
    <lineage>
        <taxon>Bacteria</taxon>
        <taxon>Bacillati</taxon>
        <taxon>Actinomycetota</taxon>
        <taxon>Actinomycetes</taxon>
        <taxon>Frankiales</taxon>
        <taxon>Frankiaceae</taxon>
        <taxon>Frankia</taxon>
    </lineage>
</organism>
<dbReference type="PANTHER" id="PTHR21310">
    <property type="entry name" value="AMINOGLYCOSIDE PHOSPHOTRANSFERASE-RELATED-RELATED"/>
    <property type="match status" value="1"/>
</dbReference>
<dbReference type="InterPro" id="IPR002575">
    <property type="entry name" value="Aminoglycoside_PTrfase"/>
</dbReference>
<dbReference type="InterPro" id="IPR024165">
    <property type="entry name" value="Kan/Strep_kinase"/>
</dbReference>
<dbReference type="HOGENOM" id="CLU_073027_3_0_11"/>
<feature type="domain" description="Aminoglycoside phosphotransferase" evidence="10">
    <location>
        <begin position="40"/>
        <end position="230"/>
    </location>
</feature>
<comment type="similarity">
    <text evidence="1 7">Belongs to the aminoglycoside phosphotransferase family.</text>
</comment>
<dbReference type="Pfam" id="PF01636">
    <property type="entry name" value="APH"/>
    <property type="match status" value="1"/>
</dbReference>